<dbReference type="InterPro" id="IPR036909">
    <property type="entry name" value="Cyt_c-like_dom_sf"/>
</dbReference>
<evidence type="ECO:0008006" key="3">
    <source>
        <dbReference type="Google" id="ProtNLM"/>
    </source>
</evidence>
<protein>
    <recommendedName>
        <fullName evidence="3">Cytochrome c domain-containing protein</fullName>
    </recommendedName>
</protein>
<dbReference type="RefSeq" id="WP_199051709.1">
    <property type="nucleotide sequence ID" value="NZ_JAELXT010000051.1"/>
</dbReference>
<evidence type="ECO:0000313" key="2">
    <source>
        <dbReference type="Proteomes" id="UP000620670"/>
    </source>
</evidence>
<dbReference type="EMBL" id="JAELXT010000051">
    <property type="protein sequence ID" value="MBJ6128437.1"/>
    <property type="molecule type" value="Genomic_DNA"/>
</dbReference>
<reference evidence="2" key="1">
    <citation type="submission" date="2020-12" db="EMBL/GenBank/DDBJ databases">
        <title>Hymenobacter sp.</title>
        <authorList>
            <person name="Kim M.K."/>
        </authorList>
    </citation>
    <scope>NUCLEOTIDE SEQUENCE [LARGE SCALE GENOMIC DNA]</scope>
    <source>
        <strain evidence="2">BT325</strain>
    </source>
</reference>
<gene>
    <name evidence="1" type="ORF">JAO75_23865</name>
</gene>
<keyword evidence="2" id="KW-1185">Reference proteome</keyword>
<proteinExistence type="predicted"/>
<accession>A0ABS0Y812</accession>
<organism evidence="1 2">
    <name type="scientific">Microvirga splendida</name>
    <dbReference type="NCBI Taxonomy" id="2795727"/>
    <lineage>
        <taxon>Bacteria</taxon>
        <taxon>Pseudomonadati</taxon>
        <taxon>Pseudomonadota</taxon>
        <taxon>Alphaproteobacteria</taxon>
        <taxon>Hyphomicrobiales</taxon>
        <taxon>Methylobacteriaceae</taxon>
        <taxon>Microvirga</taxon>
    </lineage>
</organism>
<sequence length="53" mass="5835">MRQLIAGLVPNQPVVLIKFIQDAPSIAPETGMPDMPVSEEEARHIAAFLYTLD</sequence>
<comment type="caution">
    <text evidence="1">The sequence shown here is derived from an EMBL/GenBank/DDBJ whole genome shotgun (WGS) entry which is preliminary data.</text>
</comment>
<evidence type="ECO:0000313" key="1">
    <source>
        <dbReference type="EMBL" id="MBJ6128437.1"/>
    </source>
</evidence>
<dbReference type="Proteomes" id="UP000620670">
    <property type="component" value="Unassembled WGS sequence"/>
</dbReference>
<dbReference type="SUPFAM" id="SSF46626">
    <property type="entry name" value="Cytochrome c"/>
    <property type="match status" value="1"/>
</dbReference>
<name>A0ABS0Y812_9HYPH</name>
<dbReference type="Gene3D" id="1.10.760.10">
    <property type="entry name" value="Cytochrome c-like domain"/>
    <property type="match status" value="1"/>
</dbReference>